<evidence type="ECO:0000256" key="6">
    <source>
        <dbReference type="ARBA" id="ARBA00023027"/>
    </source>
</evidence>
<evidence type="ECO:0008006" key="12">
    <source>
        <dbReference type="Google" id="ProtNLM"/>
    </source>
</evidence>
<keyword evidence="5" id="KW-0560">Oxidoreductase</keyword>
<comment type="caution">
    <text evidence="10">The sequence shown here is derived from an EMBL/GenBank/DDBJ whole genome shotgun (WGS) entry which is preliminary data.</text>
</comment>
<accession>A0ABN7ZVY0</accession>
<reference evidence="10 11" key="1">
    <citation type="submission" date="2021-10" db="EMBL/GenBank/DDBJ databases">
        <authorList>
            <person name="Criscuolo A."/>
        </authorList>
    </citation>
    <scope>NUCLEOTIDE SEQUENCE [LARGE SCALE GENOMIC DNA]</scope>
    <source>
        <strain evidence="11">CIP 111899</strain>
    </source>
</reference>
<keyword evidence="6" id="KW-0520">NAD</keyword>
<dbReference type="PIRSF" id="PIRSF000112">
    <property type="entry name" value="Glycerol_dehydrogenase"/>
    <property type="match status" value="1"/>
</dbReference>
<dbReference type="Gene3D" id="3.40.50.1970">
    <property type="match status" value="1"/>
</dbReference>
<evidence type="ECO:0000313" key="11">
    <source>
        <dbReference type="Proteomes" id="UP000789423"/>
    </source>
</evidence>
<dbReference type="Proteomes" id="UP000789423">
    <property type="component" value="Unassembled WGS sequence"/>
</dbReference>
<gene>
    <name evidence="10" type="ORF">BACCIP111899_02316</name>
</gene>
<evidence type="ECO:0000256" key="3">
    <source>
        <dbReference type="ARBA" id="ARBA00022723"/>
    </source>
</evidence>
<dbReference type="InterPro" id="IPR016205">
    <property type="entry name" value="Glycerol_DH"/>
</dbReference>
<organism evidence="10 11">
    <name type="scientific">Bacillus rhizoplanae</name>
    <dbReference type="NCBI Taxonomy" id="2880966"/>
    <lineage>
        <taxon>Bacteria</taxon>
        <taxon>Bacillati</taxon>
        <taxon>Bacillota</taxon>
        <taxon>Bacilli</taxon>
        <taxon>Bacillales</taxon>
        <taxon>Bacillaceae</taxon>
        <taxon>Bacillus</taxon>
    </lineage>
</organism>
<keyword evidence="7" id="KW-0443">Lipid metabolism</keyword>
<proteinExistence type="predicted"/>
<evidence type="ECO:0000256" key="8">
    <source>
        <dbReference type="ARBA" id="ARBA00023209"/>
    </source>
</evidence>
<keyword evidence="9" id="KW-1208">Phospholipid metabolism</keyword>
<sequence>MSKNLELPAYFIHESKAFERLQDGEIVESLGEQRIVVISGGGPTRQIGEHLINELGLQPTQVKALYCRDSTLRTIDELEMESQSFFAEMIIGVGGGKVLDVSKVVGTRMNLPVILVPTSLSSDAICSPVASIQVNPTNNISINVRMPWAIVIDLDIVARSPARLFTSGIGDLISNKTALFDWKLAHQRKKEKINTFAYLIADHAVESFFNKINQNNISRTTLLQIVAESLIMNGIAMAIAGTSRPCSGSEHLISHALDYYCGKKALHGEQVAVGLLISEYLQGNHNSNNNMRQYFKHLGLPIHYKELGYTKDEMCLAIQKAPTIRNRYTILNETELTTKHIHHILDEVFPFSP</sequence>
<evidence type="ECO:0000256" key="1">
    <source>
        <dbReference type="ARBA" id="ARBA00022490"/>
    </source>
</evidence>
<evidence type="ECO:0000256" key="7">
    <source>
        <dbReference type="ARBA" id="ARBA00023098"/>
    </source>
</evidence>
<dbReference type="InterPro" id="IPR032837">
    <property type="entry name" value="G1PDH"/>
</dbReference>
<dbReference type="PANTHER" id="PTHR43616">
    <property type="entry name" value="GLYCEROL DEHYDROGENASE"/>
    <property type="match status" value="1"/>
</dbReference>
<name>A0ABN7ZVY0_9BACI</name>
<keyword evidence="1" id="KW-0963">Cytoplasm</keyword>
<dbReference type="SUPFAM" id="SSF56796">
    <property type="entry name" value="Dehydroquinate synthase-like"/>
    <property type="match status" value="1"/>
</dbReference>
<keyword evidence="2" id="KW-0444">Lipid biosynthesis</keyword>
<dbReference type="RefSeq" id="WP_230575225.1">
    <property type="nucleotide sequence ID" value="NZ_CAKJTI010000010.1"/>
</dbReference>
<keyword evidence="11" id="KW-1185">Reference proteome</keyword>
<evidence type="ECO:0000256" key="2">
    <source>
        <dbReference type="ARBA" id="ARBA00022516"/>
    </source>
</evidence>
<evidence type="ECO:0000256" key="5">
    <source>
        <dbReference type="ARBA" id="ARBA00023002"/>
    </source>
</evidence>
<dbReference type="EMBL" id="CAKJTI010000010">
    <property type="protein sequence ID" value="CAG9613121.1"/>
    <property type="molecule type" value="Genomic_DNA"/>
</dbReference>
<dbReference type="PANTHER" id="PTHR43616:SF5">
    <property type="entry name" value="GLYCEROL DEHYDROGENASE 1"/>
    <property type="match status" value="1"/>
</dbReference>
<evidence type="ECO:0000256" key="4">
    <source>
        <dbReference type="ARBA" id="ARBA00022857"/>
    </source>
</evidence>
<dbReference type="CDD" id="cd08174">
    <property type="entry name" value="G1PDH-like"/>
    <property type="match status" value="1"/>
</dbReference>
<keyword evidence="3" id="KW-0479">Metal-binding</keyword>
<protein>
    <recommendedName>
        <fullName evidence="12">Glycerol-1-phosphate dehydrogenase [NAD(P)+]</fullName>
    </recommendedName>
</protein>
<keyword evidence="8" id="KW-0594">Phospholipid biosynthesis</keyword>
<keyword evidence="4" id="KW-0521">NADP</keyword>
<evidence type="ECO:0000256" key="9">
    <source>
        <dbReference type="ARBA" id="ARBA00023264"/>
    </source>
</evidence>
<dbReference type="Gene3D" id="1.20.1090.10">
    <property type="entry name" value="Dehydroquinate synthase-like - alpha domain"/>
    <property type="match status" value="1"/>
</dbReference>
<dbReference type="Pfam" id="PF13685">
    <property type="entry name" value="Fe-ADH_2"/>
    <property type="match status" value="1"/>
</dbReference>
<evidence type="ECO:0000313" key="10">
    <source>
        <dbReference type="EMBL" id="CAG9613121.1"/>
    </source>
</evidence>